<accession>A0A562P1P4</accession>
<dbReference type="InterPro" id="IPR038740">
    <property type="entry name" value="BioF2-like_GNAT_dom"/>
</dbReference>
<evidence type="ECO:0000313" key="2">
    <source>
        <dbReference type="EMBL" id="TWI38408.1"/>
    </source>
</evidence>
<dbReference type="InterPro" id="IPR016181">
    <property type="entry name" value="Acyl_CoA_acyltransferase"/>
</dbReference>
<protein>
    <submittedName>
        <fullName evidence="2">CelD/BcsL family acetyltransferase involved in cellulose biosynthesis</fullName>
    </submittedName>
</protein>
<dbReference type="SUPFAM" id="SSF55729">
    <property type="entry name" value="Acyl-CoA N-acyltransferases (Nat)"/>
    <property type="match status" value="1"/>
</dbReference>
<dbReference type="AlphaFoldDB" id="A0A562P1P4"/>
<gene>
    <name evidence="2" type="ORF">IQ26_02332</name>
</gene>
<name>A0A562P1P4_9HYPH</name>
<dbReference type="GO" id="GO:0016740">
    <property type="term" value="F:transferase activity"/>
    <property type="evidence" value="ECO:0007669"/>
    <property type="project" value="UniProtKB-KW"/>
</dbReference>
<keyword evidence="2" id="KW-0808">Transferase</keyword>
<sequence length="376" mass="41639">MNTIVSIDASSAERLEIVRSADRLAAVEADWTHLWHRTDGLIFQSHAWISAWWNTVADREQRALRIGLVWNGDRLVAVVPLAIGKRKGLRLLEWAAGSYTDYGDILVAPECSLSALQDVWGQICGAGGFDIAFLNRLLPGAAARKIFTPDNAGGIRLRPNHREEISYRVTGQWESGAAWLAAQSKKTRQNYRRGVKTLEEAGEVKFRLLAPDEPLQPVLDRLAALKRRWLVRHKRESQLFEEGAPVLAALVDALAQAGLLHIFVLECDGAMVAVSINFVQHHTMMAFVTTFDPDFGQASPGMILMMDYIQWSIDHGLGTVDFLCGAESFKHKFATQGVVLQSVLGTRTAQGSLASLADRMRQTVRHVRGRGLVPTP</sequence>
<evidence type="ECO:0000313" key="3">
    <source>
        <dbReference type="Proteomes" id="UP000317122"/>
    </source>
</evidence>
<comment type="caution">
    <text evidence="2">The sequence shown here is derived from an EMBL/GenBank/DDBJ whole genome shotgun (WGS) entry which is preliminary data.</text>
</comment>
<dbReference type="Gene3D" id="3.40.630.30">
    <property type="match status" value="1"/>
</dbReference>
<dbReference type="OrthoDB" id="9808976at2"/>
<organism evidence="2 3">
    <name type="scientific">Mesorhizobium tianshanense</name>
    <dbReference type="NCBI Taxonomy" id="39844"/>
    <lineage>
        <taxon>Bacteria</taxon>
        <taxon>Pseudomonadati</taxon>
        <taxon>Pseudomonadota</taxon>
        <taxon>Alphaproteobacteria</taxon>
        <taxon>Hyphomicrobiales</taxon>
        <taxon>Phyllobacteriaceae</taxon>
        <taxon>Mesorhizobium</taxon>
    </lineage>
</organism>
<dbReference type="EMBL" id="VLKT01000012">
    <property type="protein sequence ID" value="TWI38408.1"/>
    <property type="molecule type" value="Genomic_DNA"/>
</dbReference>
<dbReference type="RefSeq" id="WP_145716986.1">
    <property type="nucleotide sequence ID" value="NZ_BSPF01000084.1"/>
</dbReference>
<dbReference type="Pfam" id="PF13480">
    <property type="entry name" value="Acetyltransf_6"/>
    <property type="match status" value="1"/>
</dbReference>
<feature type="domain" description="BioF2-like acetyltransferase" evidence="1">
    <location>
        <begin position="185"/>
        <end position="330"/>
    </location>
</feature>
<proteinExistence type="predicted"/>
<evidence type="ECO:0000259" key="1">
    <source>
        <dbReference type="Pfam" id="PF13480"/>
    </source>
</evidence>
<dbReference type="Proteomes" id="UP000317122">
    <property type="component" value="Unassembled WGS sequence"/>
</dbReference>
<keyword evidence="3" id="KW-1185">Reference proteome</keyword>
<reference evidence="2 3" key="1">
    <citation type="journal article" date="2015" name="Stand. Genomic Sci.">
        <title>Genomic Encyclopedia of Bacterial and Archaeal Type Strains, Phase III: the genomes of soil and plant-associated and newly described type strains.</title>
        <authorList>
            <person name="Whitman W.B."/>
            <person name="Woyke T."/>
            <person name="Klenk H.P."/>
            <person name="Zhou Y."/>
            <person name="Lilburn T.G."/>
            <person name="Beck B.J."/>
            <person name="De Vos P."/>
            <person name="Vandamme P."/>
            <person name="Eisen J.A."/>
            <person name="Garrity G."/>
            <person name="Hugenholtz P."/>
            <person name="Kyrpides N.C."/>
        </authorList>
    </citation>
    <scope>NUCLEOTIDE SEQUENCE [LARGE SCALE GENOMIC DNA]</scope>
    <source>
        <strain evidence="2 3">CGMCC 1.2546</strain>
    </source>
</reference>